<dbReference type="Gene3D" id="3.40.109.10">
    <property type="entry name" value="NADH Oxidase"/>
    <property type="match status" value="1"/>
</dbReference>
<dbReference type="CDD" id="cd02139">
    <property type="entry name" value="nitroreductase"/>
    <property type="match status" value="1"/>
</dbReference>
<evidence type="ECO:0000259" key="3">
    <source>
        <dbReference type="Pfam" id="PF00881"/>
    </source>
</evidence>
<evidence type="ECO:0000313" key="4">
    <source>
        <dbReference type="EMBL" id="GAA0747828.1"/>
    </source>
</evidence>
<reference evidence="4 5" key="1">
    <citation type="journal article" date="2019" name="Int. J. Syst. Evol. Microbiol.">
        <title>The Global Catalogue of Microorganisms (GCM) 10K type strain sequencing project: providing services to taxonomists for standard genome sequencing and annotation.</title>
        <authorList>
            <consortium name="The Broad Institute Genomics Platform"/>
            <consortium name="The Broad Institute Genome Sequencing Center for Infectious Disease"/>
            <person name="Wu L."/>
            <person name="Ma J."/>
        </authorList>
    </citation>
    <scope>NUCLEOTIDE SEQUENCE [LARGE SCALE GENOMIC DNA]</scope>
    <source>
        <strain evidence="4 5">JCM 1407</strain>
    </source>
</reference>
<feature type="domain" description="Nitroreductase" evidence="3">
    <location>
        <begin position="7"/>
        <end position="151"/>
    </location>
</feature>
<dbReference type="RefSeq" id="WP_343764280.1">
    <property type="nucleotide sequence ID" value="NZ_BAAACG010000019.1"/>
</dbReference>
<accession>A0ABN1JW26</accession>
<proteinExistence type="inferred from homology"/>
<protein>
    <submittedName>
        <fullName evidence="4">Nitroreductase family protein</fullName>
    </submittedName>
</protein>
<dbReference type="PANTHER" id="PTHR43673">
    <property type="entry name" value="NAD(P)H NITROREDUCTASE YDGI-RELATED"/>
    <property type="match status" value="1"/>
</dbReference>
<dbReference type="InterPro" id="IPR029479">
    <property type="entry name" value="Nitroreductase"/>
</dbReference>
<dbReference type="InterPro" id="IPR000415">
    <property type="entry name" value="Nitroreductase-like"/>
</dbReference>
<dbReference type="EMBL" id="BAAACG010000019">
    <property type="protein sequence ID" value="GAA0747828.1"/>
    <property type="molecule type" value="Genomic_DNA"/>
</dbReference>
<comment type="caution">
    <text evidence="4">The sequence shown here is derived from an EMBL/GenBank/DDBJ whole genome shotgun (WGS) entry which is preliminary data.</text>
</comment>
<dbReference type="Proteomes" id="UP001501510">
    <property type="component" value="Unassembled WGS sequence"/>
</dbReference>
<name>A0ABN1JW26_9CLOT</name>
<dbReference type="SUPFAM" id="SSF55469">
    <property type="entry name" value="FMN-dependent nitroreductase-like"/>
    <property type="match status" value="1"/>
</dbReference>
<evidence type="ECO:0000256" key="1">
    <source>
        <dbReference type="ARBA" id="ARBA00007118"/>
    </source>
</evidence>
<keyword evidence="5" id="KW-1185">Reference proteome</keyword>
<sequence>MQFYDVIKERKSIRKFKDNSISKDKMARIIDAAMKSPSWKNKSSYKFIIVEDKNERERLANTILNKTEEASNSIKEAPITAVVVADPSLSGNVDEREYYLVDSAIAMEHLILAATAEGYGTCWIGAFDEDEIRDILSIPKKYRVVGMTPIGEINETKESHPKKDVRDYVFLNTWEKAYTENIDKNIH</sequence>
<gene>
    <name evidence="4" type="ORF">GCM10008906_37380</name>
</gene>
<comment type="similarity">
    <text evidence="1">Belongs to the nitroreductase family.</text>
</comment>
<evidence type="ECO:0000256" key="2">
    <source>
        <dbReference type="ARBA" id="ARBA00023002"/>
    </source>
</evidence>
<dbReference type="Pfam" id="PF00881">
    <property type="entry name" value="Nitroreductase"/>
    <property type="match status" value="1"/>
</dbReference>
<keyword evidence="2" id="KW-0560">Oxidoreductase</keyword>
<evidence type="ECO:0000313" key="5">
    <source>
        <dbReference type="Proteomes" id="UP001501510"/>
    </source>
</evidence>
<organism evidence="4 5">
    <name type="scientific">Clostridium oceanicum</name>
    <dbReference type="NCBI Taxonomy" id="1543"/>
    <lineage>
        <taxon>Bacteria</taxon>
        <taxon>Bacillati</taxon>
        <taxon>Bacillota</taxon>
        <taxon>Clostridia</taxon>
        <taxon>Eubacteriales</taxon>
        <taxon>Clostridiaceae</taxon>
        <taxon>Clostridium</taxon>
    </lineage>
</organism>
<dbReference type="PANTHER" id="PTHR43673:SF10">
    <property type="entry name" value="NADH DEHYDROGENASE_NAD(P)H NITROREDUCTASE XCC3605-RELATED"/>
    <property type="match status" value="1"/>
</dbReference>